<feature type="transmembrane region" description="Helical" evidence="1">
    <location>
        <begin position="12"/>
        <end position="45"/>
    </location>
</feature>
<gene>
    <name evidence="2" type="ORF">CJEDD_11170</name>
</gene>
<keyword evidence="1" id="KW-1133">Transmembrane helix</keyword>
<evidence type="ECO:0000256" key="1">
    <source>
        <dbReference type="SAM" id="Phobius"/>
    </source>
</evidence>
<evidence type="ECO:0008006" key="4">
    <source>
        <dbReference type="Google" id="ProtNLM"/>
    </source>
</evidence>
<accession>A0ABY7UM78</accession>
<proteinExistence type="predicted"/>
<evidence type="ECO:0000313" key="2">
    <source>
        <dbReference type="EMBL" id="WCZ39803.1"/>
    </source>
</evidence>
<organism evidence="2 3">
    <name type="scientific">Corynebacterium jeddahense</name>
    <dbReference type="NCBI Taxonomy" id="1414719"/>
    <lineage>
        <taxon>Bacteria</taxon>
        <taxon>Bacillati</taxon>
        <taxon>Actinomycetota</taxon>
        <taxon>Actinomycetes</taxon>
        <taxon>Mycobacteriales</taxon>
        <taxon>Corynebacteriaceae</taxon>
        <taxon>Corynebacterium</taxon>
    </lineage>
</organism>
<dbReference type="RefSeq" id="WP_042405897.1">
    <property type="nucleotide sequence ID" value="NZ_CBYN010000022.1"/>
</dbReference>
<sequence>MGSAGRDYAFGGFLMVLATLAMVFLDGSLAVFVAIAAAVSGMVLFVRGSQIEHFAEDPLAVEEYGIPGPRGEGFNTGLDSGFDWDAHYRREFGEGSGGAGGAGGSTRL</sequence>
<keyword evidence="3" id="KW-1185">Reference proteome</keyword>
<protein>
    <recommendedName>
        <fullName evidence="4">Secreted protein</fullName>
    </recommendedName>
</protein>
<keyword evidence="1" id="KW-0812">Transmembrane</keyword>
<name>A0ABY7UM78_9CORY</name>
<evidence type="ECO:0000313" key="3">
    <source>
        <dbReference type="Proteomes" id="UP001218071"/>
    </source>
</evidence>
<keyword evidence="1" id="KW-0472">Membrane</keyword>
<dbReference type="EMBL" id="CP063194">
    <property type="protein sequence ID" value="WCZ39803.1"/>
    <property type="molecule type" value="Genomic_DNA"/>
</dbReference>
<dbReference type="Proteomes" id="UP001218071">
    <property type="component" value="Chromosome"/>
</dbReference>
<reference evidence="2 3" key="1">
    <citation type="submission" date="2020-10" db="EMBL/GenBank/DDBJ databases">
        <title>Complete genome sequence of Corynebacterium jeddahense DSM 45997, type strain of Corynebacterium jeddahense.</title>
        <authorList>
            <person name="Busche T."/>
            <person name="Kalinowski J."/>
            <person name="Ruckert C."/>
        </authorList>
    </citation>
    <scope>NUCLEOTIDE SEQUENCE [LARGE SCALE GENOMIC DNA]</scope>
    <source>
        <strain evidence="2 3">DSM 45997</strain>
    </source>
</reference>